<reference evidence="1" key="2">
    <citation type="submission" date="2023-06" db="EMBL/GenBank/DDBJ databases">
        <authorList>
            <consortium name="Lawrence Berkeley National Laboratory"/>
            <person name="Haridas S."/>
            <person name="Hensen N."/>
            <person name="Bonometti L."/>
            <person name="Westerberg I."/>
            <person name="Brannstrom I.O."/>
            <person name="Guillou S."/>
            <person name="Cros-Aarteil S."/>
            <person name="Calhoun S."/>
            <person name="Kuo A."/>
            <person name="Mondo S."/>
            <person name="Pangilinan J."/>
            <person name="Riley R."/>
            <person name="LaButti K."/>
            <person name="Andreopoulos B."/>
            <person name="Lipzen A."/>
            <person name="Chen C."/>
            <person name="Yanf M."/>
            <person name="Daum C."/>
            <person name="Ng V."/>
            <person name="Clum A."/>
            <person name="Steindorff A."/>
            <person name="Ohm R."/>
            <person name="Martin F."/>
            <person name="Silar P."/>
            <person name="Natvig D."/>
            <person name="Lalanne C."/>
            <person name="Gautier V."/>
            <person name="Ament-velasquez S.L."/>
            <person name="Kruys A."/>
            <person name="Hutchinson M.I."/>
            <person name="Powell A.J."/>
            <person name="Barry K."/>
            <person name="Miller A.N."/>
            <person name="Grigoriev I.V."/>
            <person name="Debuchy R."/>
            <person name="Gladieux P."/>
            <person name="Thoren M.H."/>
            <person name="Johannesson H."/>
        </authorList>
    </citation>
    <scope>NUCLEOTIDE SEQUENCE</scope>
    <source>
        <strain evidence="1">CBS 232.78</strain>
    </source>
</reference>
<organism evidence="1 2">
    <name type="scientific">Podospora didyma</name>
    <dbReference type="NCBI Taxonomy" id="330526"/>
    <lineage>
        <taxon>Eukaryota</taxon>
        <taxon>Fungi</taxon>
        <taxon>Dikarya</taxon>
        <taxon>Ascomycota</taxon>
        <taxon>Pezizomycotina</taxon>
        <taxon>Sordariomycetes</taxon>
        <taxon>Sordariomycetidae</taxon>
        <taxon>Sordariales</taxon>
        <taxon>Podosporaceae</taxon>
        <taxon>Podospora</taxon>
    </lineage>
</organism>
<dbReference type="EMBL" id="JAULSW010000001">
    <property type="protein sequence ID" value="KAK3395238.1"/>
    <property type="molecule type" value="Genomic_DNA"/>
</dbReference>
<gene>
    <name evidence="1" type="ORF">B0H63DRAFT_386195</name>
</gene>
<evidence type="ECO:0000313" key="2">
    <source>
        <dbReference type="Proteomes" id="UP001285441"/>
    </source>
</evidence>
<dbReference type="AlphaFoldDB" id="A0AAE0P8B9"/>
<reference evidence="1" key="1">
    <citation type="journal article" date="2023" name="Mol. Phylogenet. Evol.">
        <title>Genome-scale phylogeny and comparative genomics of the fungal order Sordariales.</title>
        <authorList>
            <person name="Hensen N."/>
            <person name="Bonometti L."/>
            <person name="Westerberg I."/>
            <person name="Brannstrom I.O."/>
            <person name="Guillou S."/>
            <person name="Cros-Aarteil S."/>
            <person name="Calhoun S."/>
            <person name="Haridas S."/>
            <person name="Kuo A."/>
            <person name="Mondo S."/>
            <person name="Pangilinan J."/>
            <person name="Riley R."/>
            <person name="LaButti K."/>
            <person name="Andreopoulos B."/>
            <person name="Lipzen A."/>
            <person name="Chen C."/>
            <person name="Yan M."/>
            <person name="Daum C."/>
            <person name="Ng V."/>
            <person name="Clum A."/>
            <person name="Steindorff A."/>
            <person name="Ohm R.A."/>
            <person name="Martin F."/>
            <person name="Silar P."/>
            <person name="Natvig D.O."/>
            <person name="Lalanne C."/>
            <person name="Gautier V."/>
            <person name="Ament-Velasquez S.L."/>
            <person name="Kruys A."/>
            <person name="Hutchinson M.I."/>
            <person name="Powell A.J."/>
            <person name="Barry K."/>
            <person name="Miller A.N."/>
            <person name="Grigoriev I.V."/>
            <person name="Debuchy R."/>
            <person name="Gladieux P."/>
            <person name="Hiltunen Thoren M."/>
            <person name="Johannesson H."/>
        </authorList>
    </citation>
    <scope>NUCLEOTIDE SEQUENCE</scope>
    <source>
        <strain evidence="1">CBS 232.78</strain>
    </source>
</reference>
<sequence>KMWRLPPGPDGRPNGLVNEFGQRATGREIVVHNTPMPITTGGDFLVFLMKNKLPNGQGSTLPALPPDEYAMLGQGPSEWAPAPFNTGSRYDSALNKFMMSFSGFGDLFDLMTPDALLSGGFARYQGLQFVDHELHFAKSRLWHGLMPLSDRRWQEKELDLPANFDEALEYLDLACNGFLFFSMESTLRGMRDVYNKGYDIFQGFDNALAALYRVRGVPPPAVGVSDLWTEFFFAHVAFIALSQLPAGEVVSEARPAGLFLTRRFMATCDTLIKADCSILIPLVGFKNELPHWRYLSHPPVVNWARYDSAQRLPGFPKNYPQRVVAYRGRAWLLMQQARQAMMLARQDREDEVDESSNSVPLTIVTQCLGLARKELRGVETMEIREELWVSTLKESLGGRSVQTPAAVPPRIYTKWGFVGYRLHYGHSAAEWTAFLELFKNDVVNWGAGIAGVDEIKSKCKIKWIDGRDHGITEGDVEAAKRHYKSLLGENDAQRSPAISDMFTADAVSFLVADKPSIDSYLTTQQLSGQEDLIDAADLGGFITVAGHDADISLVSGVAPRSQTTNDSPGFDGTVRVLGAVLFDDIWPSLHTRVNPLKAFWPIAMAHPLCVYTGPYAPHQVAGWQDMNDIRIDMWKKAEEWRRVGLLGVNA</sequence>
<feature type="non-terminal residue" evidence="1">
    <location>
        <position position="1"/>
    </location>
</feature>
<proteinExistence type="predicted"/>
<evidence type="ECO:0000313" key="1">
    <source>
        <dbReference type="EMBL" id="KAK3395238.1"/>
    </source>
</evidence>
<protein>
    <submittedName>
        <fullName evidence="1">Uncharacterized protein</fullName>
    </submittedName>
</protein>
<name>A0AAE0P8B9_9PEZI</name>
<comment type="caution">
    <text evidence="1">The sequence shown here is derived from an EMBL/GenBank/DDBJ whole genome shotgun (WGS) entry which is preliminary data.</text>
</comment>
<keyword evidence="2" id="KW-1185">Reference proteome</keyword>
<accession>A0AAE0P8B9</accession>
<dbReference type="Proteomes" id="UP001285441">
    <property type="component" value="Unassembled WGS sequence"/>
</dbReference>